<dbReference type="InterPro" id="IPR027432">
    <property type="entry name" value="dGTP_triphosphohydrolase_C"/>
</dbReference>
<name>X1JMQ7_9ZZZZ</name>
<feature type="domain" description="Phosphohydrolase-associated" evidence="2">
    <location>
        <begin position="49"/>
        <end position="80"/>
    </location>
</feature>
<dbReference type="EMBL" id="BARV01001368">
    <property type="protein sequence ID" value="GAH95367.1"/>
    <property type="molecule type" value="Genomic_DNA"/>
</dbReference>
<accession>X1JMQ7</accession>
<evidence type="ECO:0000259" key="2">
    <source>
        <dbReference type="Pfam" id="PF13286"/>
    </source>
</evidence>
<protein>
    <recommendedName>
        <fullName evidence="2">Phosphohydrolase-associated domain-containing protein</fullName>
    </recommendedName>
</protein>
<comment type="caution">
    <text evidence="3">The sequence shown here is derived from an EMBL/GenBank/DDBJ whole genome shotgun (WGS) entry which is preliminary data.</text>
</comment>
<evidence type="ECO:0000256" key="1">
    <source>
        <dbReference type="ARBA" id="ARBA00022801"/>
    </source>
</evidence>
<organism evidence="3">
    <name type="scientific">marine sediment metagenome</name>
    <dbReference type="NCBI Taxonomy" id="412755"/>
    <lineage>
        <taxon>unclassified sequences</taxon>
        <taxon>metagenomes</taxon>
        <taxon>ecological metagenomes</taxon>
    </lineage>
</organism>
<keyword evidence="1" id="KW-0378">Hydrolase</keyword>
<reference evidence="3" key="1">
    <citation type="journal article" date="2014" name="Front. Microbiol.">
        <title>High frequency of phylogenetically diverse reductive dehalogenase-homologous genes in deep subseafloor sedimentary metagenomes.</title>
        <authorList>
            <person name="Kawai M."/>
            <person name="Futagami T."/>
            <person name="Toyoda A."/>
            <person name="Takaki Y."/>
            <person name="Nishi S."/>
            <person name="Hori S."/>
            <person name="Arai W."/>
            <person name="Tsubouchi T."/>
            <person name="Morono Y."/>
            <person name="Uchiyama I."/>
            <person name="Ito T."/>
            <person name="Fujiyama A."/>
            <person name="Inagaki F."/>
            <person name="Takami H."/>
        </authorList>
    </citation>
    <scope>NUCLEOTIDE SEQUENCE</scope>
    <source>
        <strain evidence="3">Expedition CK06-06</strain>
    </source>
</reference>
<dbReference type="GO" id="GO:0016787">
    <property type="term" value="F:hydrolase activity"/>
    <property type="evidence" value="ECO:0007669"/>
    <property type="project" value="UniProtKB-KW"/>
</dbReference>
<dbReference type="AlphaFoldDB" id="X1JMQ7"/>
<dbReference type="Gene3D" id="1.10.3550.10">
    <property type="entry name" value="eoxyguanosinetriphosphate triphosphohydrolase domain-like"/>
    <property type="match status" value="1"/>
</dbReference>
<feature type="non-terminal residue" evidence="3">
    <location>
        <position position="1"/>
    </location>
</feature>
<dbReference type="InterPro" id="IPR026875">
    <property type="entry name" value="PHydrolase_assoc_dom"/>
</dbReference>
<sequence>YQSYCERIIKSLFEYLLNIYNNWNLDLKKYKNSSVPLDRRFGRYLGNMQNLYKEENSGTKSIVRDYIAGMTDSYALRCMKEISLPEELNFDRPSMEELR</sequence>
<gene>
    <name evidence="3" type="ORF">S06H3_04024</name>
</gene>
<dbReference type="Pfam" id="PF13286">
    <property type="entry name" value="HD_assoc"/>
    <property type="match status" value="1"/>
</dbReference>
<proteinExistence type="predicted"/>
<evidence type="ECO:0000313" key="3">
    <source>
        <dbReference type="EMBL" id="GAH95367.1"/>
    </source>
</evidence>